<evidence type="ECO:0000256" key="3">
    <source>
        <dbReference type="ARBA" id="ARBA00022448"/>
    </source>
</evidence>
<evidence type="ECO:0000256" key="2">
    <source>
        <dbReference type="ARBA" id="ARBA00009212"/>
    </source>
</evidence>
<organism evidence="9">
    <name type="scientific">Proteinivorax tanatarense</name>
    <dbReference type="NCBI Taxonomy" id="1260629"/>
    <lineage>
        <taxon>Bacteria</taxon>
        <taxon>Bacillati</taxon>
        <taxon>Bacillota</taxon>
        <taxon>Clostridia</taxon>
        <taxon>Eubacteriales</taxon>
        <taxon>Proteinivoracaceae</taxon>
        <taxon>Proteinivorax</taxon>
    </lineage>
</organism>
<dbReference type="AlphaFoldDB" id="A0AAU7VKW3"/>
<dbReference type="PANTHER" id="PTHR34702">
    <property type="entry name" value="NA(+)/H(+) ANTIPORTER SUBUNIT F1"/>
    <property type="match status" value="1"/>
</dbReference>
<dbReference type="PANTHER" id="PTHR34702:SF1">
    <property type="entry name" value="NA(+)_H(+) ANTIPORTER SUBUNIT F"/>
    <property type="match status" value="1"/>
</dbReference>
<keyword evidence="4" id="KW-1003">Cell membrane</keyword>
<proteinExistence type="inferred from homology"/>
<reference evidence="9" key="1">
    <citation type="journal article" date="2013" name="Extremophiles">
        <title>Proteinivorax tanatarense gen. nov., sp. nov., an anaerobic, haloalkaliphilic, proteolytic bacterium isolated from a decaying algal bloom, and proposal of Proteinivoraceae fam. nov.</title>
        <authorList>
            <person name="Kevbrin V."/>
            <person name="Boltyanskaya Y."/>
            <person name="Zhilina T."/>
            <person name="Kolganova T."/>
            <person name="Lavrentjeva E."/>
            <person name="Kuznetsov B."/>
        </authorList>
    </citation>
    <scope>NUCLEOTIDE SEQUENCE</scope>
    <source>
        <strain evidence="9">Z-910T</strain>
    </source>
</reference>
<sequence length="88" mass="9399">MIALIMQGILVFLALLAFVGLYVAYKGPKAAHRVIAINVIFTKVAIIIALLAIVNGQGAFVDVALVYAMMGFVATVSVSKYLEKGRLD</sequence>
<evidence type="ECO:0000313" key="9">
    <source>
        <dbReference type="EMBL" id="XBX74551.1"/>
    </source>
</evidence>
<dbReference type="GO" id="GO:0005886">
    <property type="term" value="C:plasma membrane"/>
    <property type="evidence" value="ECO:0007669"/>
    <property type="project" value="UniProtKB-SubCell"/>
</dbReference>
<comment type="subcellular location">
    <subcellularLocation>
        <location evidence="1">Cell membrane</location>
        <topology evidence="1">Multi-pass membrane protein</topology>
    </subcellularLocation>
</comment>
<evidence type="ECO:0000256" key="7">
    <source>
        <dbReference type="ARBA" id="ARBA00023136"/>
    </source>
</evidence>
<dbReference type="GO" id="GO:0015385">
    <property type="term" value="F:sodium:proton antiporter activity"/>
    <property type="evidence" value="ECO:0007669"/>
    <property type="project" value="TreeGrafter"/>
</dbReference>
<keyword evidence="7 8" id="KW-0472">Membrane</keyword>
<accession>A0AAU7VKW3</accession>
<dbReference type="EMBL" id="CP158367">
    <property type="protein sequence ID" value="XBX74551.1"/>
    <property type="molecule type" value="Genomic_DNA"/>
</dbReference>
<gene>
    <name evidence="9" type="ORF">PRVXT_002595</name>
</gene>
<dbReference type="RefSeq" id="WP_350343303.1">
    <property type="nucleotide sequence ID" value="NZ_CP158367.1"/>
</dbReference>
<comment type="similarity">
    <text evidence="2">Belongs to the CPA3 antiporters (TC 2.A.63) subunit F family.</text>
</comment>
<evidence type="ECO:0000256" key="1">
    <source>
        <dbReference type="ARBA" id="ARBA00004651"/>
    </source>
</evidence>
<feature type="transmembrane region" description="Helical" evidence="8">
    <location>
        <begin position="6"/>
        <end position="25"/>
    </location>
</feature>
<name>A0AAU7VKW3_9FIRM</name>
<evidence type="ECO:0000256" key="8">
    <source>
        <dbReference type="SAM" id="Phobius"/>
    </source>
</evidence>
<evidence type="ECO:0000256" key="4">
    <source>
        <dbReference type="ARBA" id="ARBA00022475"/>
    </source>
</evidence>
<evidence type="ECO:0000256" key="6">
    <source>
        <dbReference type="ARBA" id="ARBA00022989"/>
    </source>
</evidence>
<keyword evidence="3" id="KW-0813">Transport</keyword>
<keyword evidence="6 8" id="KW-1133">Transmembrane helix</keyword>
<feature type="transmembrane region" description="Helical" evidence="8">
    <location>
        <begin position="34"/>
        <end position="54"/>
    </location>
</feature>
<dbReference type="Pfam" id="PF04066">
    <property type="entry name" value="MrpF_PhaF"/>
    <property type="match status" value="1"/>
</dbReference>
<dbReference type="InterPro" id="IPR007208">
    <property type="entry name" value="MrpF/PhaF-like"/>
</dbReference>
<protein>
    <submittedName>
        <fullName evidence="9">Monovalent cation/H+ antiporter complex subunit F</fullName>
    </submittedName>
</protein>
<keyword evidence="5 8" id="KW-0812">Transmembrane</keyword>
<feature type="transmembrane region" description="Helical" evidence="8">
    <location>
        <begin position="60"/>
        <end position="82"/>
    </location>
</feature>
<evidence type="ECO:0000256" key="5">
    <source>
        <dbReference type="ARBA" id="ARBA00022692"/>
    </source>
</evidence>
<reference evidence="9" key="2">
    <citation type="submission" date="2024-06" db="EMBL/GenBank/DDBJ databases">
        <authorList>
            <person name="Petrova K.O."/>
            <person name="Toshchakov S.V."/>
            <person name="Boltjanskaja Y.V."/>
            <person name="Kevbrin V."/>
        </authorList>
    </citation>
    <scope>NUCLEOTIDE SEQUENCE</scope>
    <source>
        <strain evidence="9">Z-910T</strain>
    </source>
</reference>